<comment type="caution">
    <text evidence="1">The sequence shown here is derived from an EMBL/GenBank/DDBJ whole genome shotgun (WGS) entry which is preliminary data.</text>
</comment>
<gene>
    <name evidence="1" type="ORF">DPQ33_01855</name>
</gene>
<sequence length="110" mass="12295">MTSIPDRGDFVHLDFNPQAGHEQQGERFALVLSPQKFNQITGFAFAAPITKQQKGYPFEVPIPEGERCYGVVLVDQTRSLDWQARNLVVKGRASEELVNEALARLVPILS</sequence>
<dbReference type="InterPro" id="IPR003477">
    <property type="entry name" value="PemK-like"/>
</dbReference>
<dbReference type="PANTHER" id="PTHR33988:SF3">
    <property type="entry name" value="ENDORIBONUCLEASE TOXIN CHPB-RELATED"/>
    <property type="match status" value="1"/>
</dbReference>
<dbReference type="GO" id="GO:0003677">
    <property type="term" value="F:DNA binding"/>
    <property type="evidence" value="ECO:0007669"/>
    <property type="project" value="InterPro"/>
</dbReference>
<dbReference type="OrthoDB" id="9793906at2"/>
<dbReference type="Gene3D" id="2.30.30.110">
    <property type="match status" value="1"/>
</dbReference>
<keyword evidence="1" id="KW-0378">Hydrolase</keyword>
<dbReference type="PANTHER" id="PTHR33988">
    <property type="entry name" value="ENDORIBONUCLEASE MAZF-RELATED"/>
    <property type="match status" value="1"/>
</dbReference>
<organism evidence="1 2">
    <name type="scientific">Oceanidesulfovibrio indonesiensis</name>
    <dbReference type="NCBI Taxonomy" id="54767"/>
    <lineage>
        <taxon>Bacteria</taxon>
        <taxon>Pseudomonadati</taxon>
        <taxon>Thermodesulfobacteriota</taxon>
        <taxon>Desulfovibrionia</taxon>
        <taxon>Desulfovibrionales</taxon>
        <taxon>Desulfovibrionaceae</taxon>
        <taxon>Oceanidesulfovibrio</taxon>
    </lineage>
</organism>
<dbReference type="SUPFAM" id="SSF50118">
    <property type="entry name" value="Cell growth inhibitor/plasmid maintenance toxic component"/>
    <property type="match status" value="1"/>
</dbReference>
<keyword evidence="1" id="KW-0540">Nuclease</keyword>
<evidence type="ECO:0000313" key="2">
    <source>
        <dbReference type="Proteomes" id="UP000448292"/>
    </source>
</evidence>
<dbReference type="Pfam" id="PF02452">
    <property type="entry name" value="PemK_toxin"/>
    <property type="match status" value="1"/>
</dbReference>
<dbReference type="GO" id="GO:0004521">
    <property type="term" value="F:RNA endonuclease activity"/>
    <property type="evidence" value="ECO:0007669"/>
    <property type="project" value="TreeGrafter"/>
</dbReference>
<proteinExistence type="predicted"/>
<dbReference type="GO" id="GO:0016075">
    <property type="term" value="P:rRNA catabolic process"/>
    <property type="evidence" value="ECO:0007669"/>
    <property type="project" value="TreeGrafter"/>
</dbReference>
<dbReference type="Proteomes" id="UP000448292">
    <property type="component" value="Unassembled WGS sequence"/>
</dbReference>
<protein>
    <submittedName>
        <fullName evidence="1">mRNA-degrading endonuclease</fullName>
    </submittedName>
</protein>
<dbReference type="EMBL" id="QMIE01000001">
    <property type="protein sequence ID" value="TVM19996.1"/>
    <property type="molecule type" value="Genomic_DNA"/>
</dbReference>
<dbReference type="InterPro" id="IPR011067">
    <property type="entry name" value="Plasmid_toxin/cell-grow_inhib"/>
</dbReference>
<evidence type="ECO:0000313" key="1">
    <source>
        <dbReference type="EMBL" id="TVM19996.1"/>
    </source>
</evidence>
<keyword evidence="2" id="KW-1185">Reference proteome</keyword>
<accession>A0A7M3MKV9</accession>
<keyword evidence="1" id="KW-0255">Endonuclease</keyword>
<dbReference type="RefSeq" id="WP_144301458.1">
    <property type="nucleotide sequence ID" value="NZ_QMIE01000001.1"/>
</dbReference>
<name>A0A7M3MKV9_9BACT</name>
<dbReference type="GO" id="GO:0006402">
    <property type="term" value="P:mRNA catabolic process"/>
    <property type="evidence" value="ECO:0007669"/>
    <property type="project" value="TreeGrafter"/>
</dbReference>
<dbReference type="AlphaFoldDB" id="A0A7M3MKV9"/>
<reference evidence="1 2" key="1">
    <citation type="submission" date="2018-06" db="EMBL/GenBank/DDBJ databases">
        <title>Complete genome of Desulfovibrio indonesiensis P37SLT.</title>
        <authorList>
            <person name="Crispim J.S."/>
            <person name="Vidigal P.M.P."/>
            <person name="Silva L.C.F."/>
            <person name="Laguardia C.N."/>
            <person name="Araujo L.C."/>
            <person name="Dias R.S."/>
            <person name="Sousa M.P."/>
            <person name="Paula S.O."/>
            <person name="Silva C."/>
        </authorList>
    </citation>
    <scope>NUCLEOTIDE SEQUENCE [LARGE SCALE GENOMIC DNA]</scope>
    <source>
        <strain evidence="1 2">P37SLT</strain>
    </source>
</reference>